<evidence type="ECO:0000313" key="6">
    <source>
        <dbReference type="Proteomes" id="UP000371977"/>
    </source>
</evidence>
<keyword evidence="3" id="KW-1133">Transmembrane helix</keyword>
<keyword evidence="1" id="KW-0677">Repeat</keyword>
<dbReference type="Pfam" id="PF06458">
    <property type="entry name" value="MucBP"/>
    <property type="match status" value="1"/>
</dbReference>
<keyword evidence="3" id="KW-0472">Membrane</keyword>
<dbReference type="OrthoDB" id="2243933at2"/>
<feature type="domain" description="MucBP" evidence="4">
    <location>
        <begin position="163"/>
        <end position="225"/>
    </location>
</feature>
<reference evidence="5 6" key="1">
    <citation type="submission" date="2019-01" db="EMBL/GenBank/DDBJ databases">
        <title>Weissella sp. nov., a novel lactic acid bacterium isolated from animal feces.</title>
        <authorList>
            <person name="Wang L.-T."/>
        </authorList>
    </citation>
    <scope>NUCLEOTIDE SEQUENCE [LARGE SCALE GENOMIC DNA]</scope>
    <source>
        <strain evidence="5 6">8H-2</strain>
    </source>
</reference>
<feature type="compositionally biased region" description="Polar residues" evidence="2">
    <location>
        <begin position="235"/>
        <end position="249"/>
    </location>
</feature>
<dbReference type="EMBL" id="SDGZ01000013">
    <property type="protein sequence ID" value="TYC49879.1"/>
    <property type="molecule type" value="Genomic_DNA"/>
</dbReference>
<evidence type="ECO:0000256" key="2">
    <source>
        <dbReference type="SAM" id="MobiDB-lite"/>
    </source>
</evidence>
<keyword evidence="3" id="KW-0812">Transmembrane</keyword>
<comment type="caution">
    <text evidence="5">The sequence shown here is derived from an EMBL/GenBank/DDBJ whole genome shotgun (WGS) entry which is preliminary data.</text>
</comment>
<proteinExistence type="predicted"/>
<dbReference type="AlphaFoldDB" id="A0A6C2C8J1"/>
<evidence type="ECO:0000256" key="1">
    <source>
        <dbReference type="ARBA" id="ARBA00022737"/>
    </source>
</evidence>
<dbReference type="Gene3D" id="3.10.20.320">
    <property type="entry name" value="Putative peptidoglycan bound protein (lpxtg motif)"/>
    <property type="match status" value="1"/>
</dbReference>
<evidence type="ECO:0000256" key="3">
    <source>
        <dbReference type="SAM" id="Phobius"/>
    </source>
</evidence>
<feature type="transmembrane region" description="Helical" evidence="3">
    <location>
        <begin position="274"/>
        <end position="294"/>
    </location>
</feature>
<name>A0A6C2C8J1_9LACO</name>
<dbReference type="InterPro" id="IPR009459">
    <property type="entry name" value="MucBP_dom"/>
</dbReference>
<accession>A0A6C2C8J1</accession>
<keyword evidence="6" id="KW-1185">Reference proteome</keyword>
<sequence>MSVEELLGEIMGLRKYLFLTVVALSSVVIRPAFADDEVNNQVGTNRANVALADVPTYDLNIETTYASESGVELSKPLQMTIKPGERLQFGNVIDVEGYHVNFDKTQVNLDGYEGTFSQLAGLLGMDPVTMIDYMNQHTWDGTKQAPDQYIHFVYDRDVVNSGNVVVKYQDESGNQIADEKTLTGDIGAEYSSKQLQLAGYTFEKIEGEATGVFSKDSKVVIYIYTKNISEVPASSNSLPTTGNALSSTNEAKETDNDNQQKTLPNTDLKSSGDLSVMGGLLTIVGVVGLIMTYIKRRS</sequence>
<dbReference type="Proteomes" id="UP000371977">
    <property type="component" value="Unassembled WGS sequence"/>
</dbReference>
<organism evidence="5 6">
    <name type="scientific">Weissella muntiaci</name>
    <dbReference type="NCBI Taxonomy" id="2508881"/>
    <lineage>
        <taxon>Bacteria</taxon>
        <taxon>Bacillati</taxon>
        <taxon>Bacillota</taxon>
        <taxon>Bacilli</taxon>
        <taxon>Lactobacillales</taxon>
        <taxon>Lactobacillaceae</taxon>
        <taxon>Weissella</taxon>
    </lineage>
</organism>
<feature type="region of interest" description="Disordered" evidence="2">
    <location>
        <begin position="235"/>
        <end position="268"/>
    </location>
</feature>
<evidence type="ECO:0000313" key="5">
    <source>
        <dbReference type="EMBL" id="TYC49879.1"/>
    </source>
</evidence>
<gene>
    <name evidence="5" type="ORF">ESZ50_04625</name>
</gene>
<protein>
    <recommendedName>
        <fullName evidence="4">MucBP domain-containing protein</fullName>
    </recommendedName>
</protein>
<evidence type="ECO:0000259" key="4">
    <source>
        <dbReference type="Pfam" id="PF06458"/>
    </source>
</evidence>
<feature type="compositionally biased region" description="Polar residues" evidence="2">
    <location>
        <begin position="257"/>
        <end position="268"/>
    </location>
</feature>